<dbReference type="SUPFAM" id="SSF140453">
    <property type="entry name" value="EsxAB dimer-like"/>
    <property type="match status" value="1"/>
</dbReference>
<organism evidence="1 2">
    <name type="scientific">Actinokineospora alba</name>
    <dbReference type="NCBI Taxonomy" id="504798"/>
    <lineage>
        <taxon>Bacteria</taxon>
        <taxon>Bacillati</taxon>
        <taxon>Actinomycetota</taxon>
        <taxon>Actinomycetes</taxon>
        <taxon>Pseudonocardiales</taxon>
        <taxon>Pseudonocardiaceae</taxon>
        <taxon>Actinokineospora</taxon>
    </lineage>
</organism>
<dbReference type="OrthoDB" id="4562539at2"/>
<accession>A0A1H0U8A0</accession>
<gene>
    <name evidence="1" type="ORF">SAMN05192558_1118</name>
</gene>
<dbReference type="STRING" id="504798.SAMN05421871_101573"/>
<sequence length="102" mass="10303">MTEGFRVSADELATNAGQFAGLAERVDGIHRDLADRLSALGECWGADAIGQSFGAVHAAPADATLTALGGLAGKLGDVGERFTGNAAAYAEGEQDNVGRLGL</sequence>
<name>A0A1H0U8A0_9PSEU</name>
<dbReference type="EMBL" id="FNJB01000011">
    <property type="protein sequence ID" value="SDP62389.1"/>
    <property type="molecule type" value="Genomic_DNA"/>
</dbReference>
<dbReference type="AlphaFoldDB" id="A0A1H0U8A0"/>
<proteinExistence type="predicted"/>
<dbReference type="InterPro" id="IPR036689">
    <property type="entry name" value="ESAT-6-like_sf"/>
</dbReference>
<protein>
    <submittedName>
        <fullName evidence="1">Uncharacterized conserved protein YukE</fullName>
    </submittedName>
</protein>
<dbReference type="Proteomes" id="UP000199651">
    <property type="component" value="Unassembled WGS sequence"/>
</dbReference>
<reference evidence="2" key="1">
    <citation type="submission" date="2016-10" db="EMBL/GenBank/DDBJ databases">
        <authorList>
            <person name="Varghese N."/>
            <person name="Submissions S."/>
        </authorList>
    </citation>
    <scope>NUCLEOTIDE SEQUENCE [LARGE SCALE GENOMIC DNA]</scope>
    <source>
        <strain evidence="2">IBRC-M 10655</strain>
    </source>
</reference>
<dbReference type="Gene3D" id="1.10.287.1060">
    <property type="entry name" value="ESAT-6-like"/>
    <property type="match status" value="1"/>
</dbReference>
<keyword evidence="2" id="KW-1185">Reference proteome</keyword>
<dbReference type="RefSeq" id="WP_091381502.1">
    <property type="nucleotide sequence ID" value="NZ_FNDV01000001.1"/>
</dbReference>
<evidence type="ECO:0000313" key="1">
    <source>
        <dbReference type="EMBL" id="SDP62389.1"/>
    </source>
</evidence>
<evidence type="ECO:0000313" key="2">
    <source>
        <dbReference type="Proteomes" id="UP000199651"/>
    </source>
</evidence>